<keyword evidence="2" id="KW-1133">Transmembrane helix</keyword>
<dbReference type="Pfam" id="PF02681">
    <property type="entry name" value="DUF212"/>
    <property type="match status" value="1"/>
</dbReference>
<feature type="compositionally biased region" description="Low complexity" evidence="1">
    <location>
        <begin position="10"/>
        <end position="25"/>
    </location>
</feature>
<feature type="transmembrane region" description="Helical" evidence="2">
    <location>
        <begin position="36"/>
        <end position="56"/>
    </location>
</feature>
<dbReference type="Proteomes" id="UP000734854">
    <property type="component" value="Unassembled WGS sequence"/>
</dbReference>
<evidence type="ECO:0008006" key="5">
    <source>
        <dbReference type="Google" id="ProtNLM"/>
    </source>
</evidence>
<name>A0A8J5HD21_ZINOF</name>
<evidence type="ECO:0000256" key="2">
    <source>
        <dbReference type="SAM" id="Phobius"/>
    </source>
</evidence>
<comment type="caution">
    <text evidence="3">The sequence shown here is derived from an EMBL/GenBank/DDBJ whole genome shotgun (WGS) entry which is preliminary data.</text>
</comment>
<dbReference type="PANTHER" id="PTHR31446:SF39">
    <property type="entry name" value="ACID PHOSPHATASE_VANADIUM-DEPENDENT HALOPEROXIDASE-RELATED PROTEIN"/>
    <property type="match status" value="1"/>
</dbReference>
<keyword evidence="2" id="KW-0812">Transmembrane</keyword>
<dbReference type="InterPro" id="IPR003832">
    <property type="entry name" value="DUF212"/>
</dbReference>
<dbReference type="EMBL" id="JACMSC010000004">
    <property type="protein sequence ID" value="KAG6525516.1"/>
    <property type="molecule type" value="Genomic_DNA"/>
</dbReference>
<organism evidence="3 4">
    <name type="scientific">Zingiber officinale</name>
    <name type="common">Ginger</name>
    <name type="synonym">Amomum zingiber</name>
    <dbReference type="NCBI Taxonomy" id="94328"/>
    <lineage>
        <taxon>Eukaryota</taxon>
        <taxon>Viridiplantae</taxon>
        <taxon>Streptophyta</taxon>
        <taxon>Embryophyta</taxon>
        <taxon>Tracheophyta</taxon>
        <taxon>Spermatophyta</taxon>
        <taxon>Magnoliopsida</taxon>
        <taxon>Liliopsida</taxon>
        <taxon>Zingiberales</taxon>
        <taxon>Zingiberaceae</taxon>
        <taxon>Zingiber</taxon>
    </lineage>
</organism>
<evidence type="ECO:0000313" key="4">
    <source>
        <dbReference type="Proteomes" id="UP000734854"/>
    </source>
</evidence>
<evidence type="ECO:0000313" key="3">
    <source>
        <dbReference type="EMBL" id="KAG6525516.1"/>
    </source>
</evidence>
<proteinExistence type="predicted"/>
<dbReference type="PANTHER" id="PTHR31446">
    <property type="entry name" value="ACID PHOSPHATASE/VANADIUM-DEPENDENT HALOPEROXIDASE-RELATED PROTEIN"/>
    <property type="match status" value="1"/>
</dbReference>
<keyword evidence="2" id="KW-0472">Membrane</keyword>
<reference evidence="3 4" key="1">
    <citation type="submission" date="2020-08" db="EMBL/GenBank/DDBJ databases">
        <title>Plant Genome Project.</title>
        <authorList>
            <person name="Zhang R.-G."/>
        </authorList>
    </citation>
    <scope>NUCLEOTIDE SEQUENCE [LARGE SCALE GENOMIC DNA]</scope>
    <source>
        <tissue evidence="3">Rhizome</tissue>
    </source>
</reference>
<evidence type="ECO:0000256" key="1">
    <source>
        <dbReference type="SAM" id="MobiDB-lite"/>
    </source>
</evidence>
<feature type="region of interest" description="Disordered" evidence="1">
    <location>
        <begin position="1"/>
        <end position="25"/>
    </location>
</feature>
<gene>
    <name evidence="3" type="ORF">ZIOFF_015473</name>
</gene>
<protein>
    <recommendedName>
        <fullName evidence="5">Acid phosphatase/vanadium-dependent haloperoxidase-related protein</fullName>
    </recommendedName>
</protein>
<accession>A0A8J5HD21</accession>
<dbReference type="AlphaFoldDB" id="A0A8J5HD21"/>
<keyword evidence="4" id="KW-1185">Reference proteome</keyword>
<sequence length="183" mass="19608">MRGMMDGGRSAASSASTWSSPSSSSSYPSVFRNCPLIAAIVAFVIAQTIKFLVTWYKERRWDTKQLIGSGGMPSSHSATVTALAVAIGIQDGLNSPTFATATILASVVMYDAFGVRLHTGKQAEVLNQIVYELPDEHPLADTRPLRELLGHTPLQAGYAPRGTITLAIFGGYSQLKPSYIITT</sequence>